<dbReference type="Proteomes" id="UP000566663">
    <property type="component" value="Unassembled WGS sequence"/>
</dbReference>
<proteinExistence type="predicted"/>
<dbReference type="AlphaFoldDB" id="A0A7W8MGV4"/>
<reference evidence="2 3" key="1">
    <citation type="submission" date="2020-08" db="EMBL/GenBank/DDBJ databases">
        <title>Genomic Encyclopedia of Type Strains, Phase IV (KMG-IV): sequencing the most valuable type-strain genomes for metagenomic binning, comparative biology and taxonomic classification.</title>
        <authorList>
            <person name="Goeker M."/>
        </authorList>
    </citation>
    <scope>NUCLEOTIDE SEQUENCE [LARGE SCALE GENOMIC DNA]</scope>
    <source>
        <strain evidence="2 3">DSM 25335</strain>
    </source>
</reference>
<feature type="region of interest" description="Disordered" evidence="1">
    <location>
        <begin position="279"/>
        <end position="298"/>
    </location>
</feature>
<dbReference type="EMBL" id="JACHFZ010000003">
    <property type="protein sequence ID" value="MBB5292064.1"/>
    <property type="molecule type" value="Genomic_DNA"/>
</dbReference>
<accession>A0A7W8MGV4</accession>
<gene>
    <name evidence="2" type="ORF">HNQ67_001584</name>
</gene>
<dbReference type="RefSeq" id="WP_183254146.1">
    <property type="nucleotide sequence ID" value="NZ_BAAAFF010000002.1"/>
</dbReference>
<evidence type="ECO:0000256" key="1">
    <source>
        <dbReference type="SAM" id="MobiDB-lite"/>
    </source>
</evidence>
<sequence>MAIDVDNFAGRLDEGDAVAAFVATWRACEAGAARCVVTTSPSVDSAQRRELAEAVALRAEAVVALNRAYIAFRAELAQQTGADAERAINAALLGTATYATSLTDVPLVRTAVLGRPLEHIVGSVASAVSSQQRRAQTRRASQNLGLAIAALREAMALETRKYDALAEALVDQRTEAHRAMLQAGLISGAGTLQPFADRLNVPLTRDADAVVARSVAARTAVEAMVEANERREIRRTQARYRAAIATLIELEQVHAVMDRGERPDLDSLERAVWELERLSDKPTSPRALGTPLTDQPTR</sequence>
<comment type="caution">
    <text evidence="2">The sequence shown here is derived from an EMBL/GenBank/DDBJ whole genome shotgun (WGS) entry which is preliminary data.</text>
</comment>
<organism evidence="2 3">
    <name type="scientific">Brevundimonas basaltis</name>
    <dbReference type="NCBI Taxonomy" id="472166"/>
    <lineage>
        <taxon>Bacteria</taxon>
        <taxon>Pseudomonadati</taxon>
        <taxon>Pseudomonadota</taxon>
        <taxon>Alphaproteobacteria</taxon>
        <taxon>Caulobacterales</taxon>
        <taxon>Caulobacteraceae</taxon>
        <taxon>Brevundimonas</taxon>
    </lineage>
</organism>
<name>A0A7W8MGV4_9CAUL</name>
<protein>
    <submittedName>
        <fullName evidence="2">Uncharacterized protein</fullName>
    </submittedName>
</protein>
<keyword evidence="3" id="KW-1185">Reference proteome</keyword>
<evidence type="ECO:0000313" key="2">
    <source>
        <dbReference type="EMBL" id="MBB5292064.1"/>
    </source>
</evidence>
<evidence type="ECO:0000313" key="3">
    <source>
        <dbReference type="Proteomes" id="UP000566663"/>
    </source>
</evidence>